<reference evidence="2 3" key="1">
    <citation type="journal article" date="2017" name="Genome Med.">
        <title>A novel Ruminococcus gnavus clade enriched in inflammatory bowel disease patients.</title>
        <authorList>
            <person name="Hall A.B."/>
            <person name="Yassour M."/>
            <person name="Sauk J."/>
            <person name="Garner A."/>
            <person name="Jiang X."/>
            <person name="Arthur T."/>
            <person name="Lagoudas G.K."/>
            <person name="Vatanen T."/>
            <person name="Fornelos N."/>
            <person name="Wilson R."/>
            <person name="Bertha M."/>
            <person name="Cohen M."/>
            <person name="Garber J."/>
            <person name="Khalili H."/>
            <person name="Gevers D."/>
            <person name="Ananthakrishnan A.N."/>
            <person name="Kugathasan S."/>
            <person name="Lander E.S."/>
            <person name="Blainey P."/>
            <person name="Vlamakis H."/>
            <person name="Xavier R.J."/>
            <person name="Huttenhower C."/>
        </authorList>
    </citation>
    <scope>NUCLEOTIDE SEQUENCE [LARGE SCALE GENOMIC DNA]</scope>
    <source>
        <strain evidence="2 3">RJX1125</strain>
    </source>
</reference>
<dbReference type="Proteomes" id="UP000235093">
    <property type="component" value="Unassembled WGS sequence"/>
</dbReference>
<evidence type="ECO:0000313" key="3">
    <source>
        <dbReference type="Proteomes" id="UP000235093"/>
    </source>
</evidence>
<evidence type="ECO:0000313" key="1">
    <source>
        <dbReference type="EMBL" id="MCZ0668229.1"/>
    </source>
</evidence>
<dbReference type="EMBL" id="NIHT01000010">
    <property type="protein sequence ID" value="PLT75605.1"/>
    <property type="molecule type" value="Genomic_DNA"/>
</dbReference>
<protein>
    <submittedName>
        <fullName evidence="2">Uncharacterized protein</fullName>
    </submittedName>
</protein>
<accession>A0A2N5PKH6</accession>
<dbReference type="AlphaFoldDB" id="A0A2N5PKH6"/>
<name>A0A2N5PKH6_MEDGN</name>
<dbReference type="RefSeq" id="WP_101883937.1">
    <property type="nucleotide sequence ID" value="NZ_JAPRAY010000015.1"/>
</dbReference>
<sequence>MEIVIASIICSIMVSVVTSIIITREYMSVTQNEVDRMFNMSIKLVEGVVKMMADRFGTDQK</sequence>
<proteinExistence type="predicted"/>
<reference evidence="1" key="2">
    <citation type="submission" date="2022-11" db="EMBL/GenBank/DDBJ databases">
        <title>Temperate bacteriophages infecting mucin-degrading bacterium Ruminococcus gnavus from the human gut.</title>
        <authorList>
            <person name="Buttimer C."/>
        </authorList>
    </citation>
    <scope>NUCLEOTIDE SEQUENCE</scope>
    <source>
        <strain evidence="1">CCUG 49994</strain>
    </source>
</reference>
<organism evidence="2 3">
    <name type="scientific">Mediterraneibacter gnavus</name>
    <name type="common">Ruminococcus gnavus</name>
    <dbReference type="NCBI Taxonomy" id="33038"/>
    <lineage>
        <taxon>Bacteria</taxon>
        <taxon>Bacillati</taxon>
        <taxon>Bacillota</taxon>
        <taxon>Clostridia</taxon>
        <taxon>Lachnospirales</taxon>
        <taxon>Lachnospiraceae</taxon>
        <taxon>Mediterraneibacter</taxon>
    </lineage>
</organism>
<evidence type="ECO:0000313" key="2">
    <source>
        <dbReference type="EMBL" id="PLT75605.1"/>
    </source>
</evidence>
<gene>
    <name evidence="2" type="ORF">CDL23_07905</name>
    <name evidence="1" type="ORF">OZZ17_11865</name>
</gene>
<dbReference type="Proteomes" id="UP001079535">
    <property type="component" value="Unassembled WGS sequence"/>
</dbReference>
<dbReference type="EMBL" id="JAPRAY010000015">
    <property type="protein sequence ID" value="MCZ0668229.1"/>
    <property type="molecule type" value="Genomic_DNA"/>
</dbReference>
<comment type="caution">
    <text evidence="2">The sequence shown here is derived from an EMBL/GenBank/DDBJ whole genome shotgun (WGS) entry which is preliminary data.</text>
</comment>